<sequence length="136" mass="15430">MMANLLVSLLKRSLPKNLRSKLGSHLQGGWISSMQSLPQKWQLSEHWNSIEISILWQGNPISTVKTFGTRHCSLCNRERLEILKRSRESPEKLINSCNEIYGACRINLDFISTTIAQALMIPKGGEKVKQPKVITE</sequence>
<dbReference type="EMBL" id="CAICTM010000262">
    <property type="protein sequence ID" value="CAB9506324.1"/>
    <property type="molecule type" value="Genomic_DNA"/>
</dbReference>
<keyword evidence="2" id="KW-1185">Reference proteome</keyword>
<dbReference type="Proteomes" id="UP001153069">
    <property type="component" value="Unassembled WGS sequence"/>
</dbReference>
<accession>A0A9N8DST1</accession>
<name>A0A9N8DST1_9STRA</name>
<evidence type="ECO:0000313" key="1">
    <source>
        <dbReference type="EMBL" id="CAB9506324.1"/>
    </source>
</evidence>
<gene>
    <name evidence="1" type="ORF">SEMRO_263_G102201.1</name>
</gene>
<organism evidence="1 2">
    <name type="scientific">Seminavis robusta</name>
    <dbReference type="NCBI Taxonomy" id="568900"/>
    <lineage>
        <taxon>Eukaryota</taxon>
        <taxon>Sar</taxon>
        <taxon>Stramenopiles</taxon>
        <taxon>Ochrophyta</taxon>
        <taxon>Bacillariophyta</taxon>
        <taxon>Bacillariophyceae</taxon>
        <taxon>Bacillariophycidae</taxon>
        <taxon>Naviculales</taxon>
        <taxon>Naviculaceae</taxon>
        <taxon>Seminavis</taxon>
    </lineage>
</organism>
<protein>
    <submittedName>
        <fullName evidence="1">Uncharacterized protein</fullName>
    </submittedName>
</protein>
<dbReference type="AlphaFoldDB" id="A0A9N8DST1"/>
<reference evidence="1" key="1">
    <citation type="submission" date="2020-06" db="EMBL/GenBank/DDBJ databases">
        <authorList>
            <consortium name="Plant Systems Biology data submission"/>
        </authorList>
    </citation>
    <scope>NUCLEOTIDE SEQUENCE</scope>
    <source>
        <strain evidence="1">D6</strain>
    </source>
</reference>
<evidence type="ECO:0000313" key="2">
    <source>
        <dbReference type="Proteomes" id="UP001153069"/>
    </source>
</evidence>
<comment type="caution">
    <text evidence="1">The sequence shown here is derived from an EMBL/GenBank/DDBJ whole genome shotgun (WGS) entry which is preliminary data.</text>
</comment>
<proteinExistence type="predicted"/>